<gene>
    <name evidence="1" type="ORF">Aru02nite_62210</name>
</gene>
<evidence type="ECO:0000313" key="1">
    <source>
        <dbReference type="EMBL" id="GID15332.1"/>
    </source>
</evidence>
<comment type="caution">
    <text evidence="1">The sequence shown here is derived from an EMBL/GenBank/DDBJ whole genome shotgun (WGS) entry which is preliminary data.</text>
</comment>
<dbReference type="EMBL" id="BOMB01000041">
    <property type="protein sequence ID" value="GID15332.1"/>
    <property type="molecule type" value="Genomic_DNA"/>
</dbReference>
<dbReference type="RefSeq" id="WP_203663597.1">
    <property type="nucleotide sequence ID" value="NZ_BAAAZM010000021.1"/>
</dbReference>
<keyword evidence="2" id="KW-1185">Reference proteome</keyword>
<name>A0A8J3JBE4_9ACTN</name>
<dbReference type="AlphaFoldDB" id="A0A8J3JBE4"/>
<evidence type="ECO:0000313" key="2">
    <source>
        <dbReference type="Proteomes" id="UP000612808"/>
    </source>
</evidence>
<dbReference type="Proteomes" id="UP000612808">
    <property type="component" value="Unassembled WGS sequence"/>
</dbReference>
<accession>A0A8J3JBE4</accession>
<sequence>MDFLRTGWLGVGLGPYRRCDGTYSFYDVDQLPALPDHLFDGTFGWLPPGKVRASAGADRLPTALRRQIPDVVTTFFDQPELQAAIPSCTDCYWDVSRSTIPGPFGNGDRLLRVLADSQDCILWYLHILSDGRHQVVAAGQRYGDDLPLPSAAHLNFELATVADDFESFLYRFWVENTAWFEVVHDERDESALSPAVFDYLAQLP</sequence>
<protein>
    <submittedName>
        <fullName evidence="1">Uncharacterized protein</fullName>
    </submittedName>
</protein>
<proteinExistence type="predicted"/>
<organism evidence="1 2">
    <name type="scientific">Actinocatenispora rupis</name>
    <dbReference type="NCBI Taxonomy" id="519421"/>
    <lineage>
        <taxon>Bacteria</taxon>
        <taxon>Bacillati</taxon>
        <taxon>Actinomycetota</taxon>
        <taxon>Actinomycetes</taxon>
        <taxon>Micromonosporales</taxon>
        <taxon>Micromonosporaceae</taxon>
        <taxon>Actinocatenispora</taxon>
    </lineage>
</organism>
<reference evidence="1" key="1">
    <citation type="submission" date="2021-01" db="EMBL/GenBank/DDBJ databases">
        <title>Whole genome shotgun sequence of Actinocatenispora rupis NBRC 107355.</title>
        <authorList>
            <person name="Komaki H."/>
            <person name="Tamura T."/>
        </authorList>
    </citation>
    <scope>NUCLEOTIDE SEQUENCE</scope>
    <source>
        <strain evidence="1">NBRC 107355</strain>
    </source>
</reference>